<gene>
    <name evidence="2" type="ORF">TCON_2284</name>
</gene>
<accession>A0ABQ7HWK8</accession>
<organism evidence="2 3">
    <name type="scientific">Astathelohania contejeani</name>
    <dbReference type="NCBI Taxonomy" id="164912"/>
    <lineage>
        <taxon>Eukaryota</taxon>
        <taxon>Fungi</taxon>
        <taxon>Fungi incertae sedis</taxon>
        <taxon>Microsporidia</taxon>
        <taxon>Astathelohaniidae</taxon>
        <taxon>Astathelohania</taxon>
    </lineage>
</organism>
<evidence type="ECO:0000256" key="1">
    <source>
        <dbReference type="SAM" id="SignalP"/>
    </source>
</evidence>
<name>A0ABQ7HWK8_9MICR</name>
<evidence type="ECO:0000313" key="3">
    <source>
        <dbReference type="Proteomes" id="UP001516464"/>
    </source>
</evidence>
<comment type="caution">
    <text evidence="2">The sequence shown here is derived from an EMBL/GenBank/DDBJ whole genome shotgun (WGS) entry which is preliminary data.</text>
</comment>
<keyword evidence="1" id="KW-0732">Signal</keyword>
<evidence type="ECO:0008006" key="4">
    <source>
        <dbReference type="Google" id="ProtNLM"/>
    </source>
</evidence>
<dbReference type="EMBL" id="SBIQ01000245">
    <property type="protein sequence ID" value="KAF7682488.1"/>
    <property type="molecule type" value="Genomic_DNA"/>
</dbReference>
<feature type="chain" id="PRO_5046773106" description="EGF-like domain-containing protein" evidence="1">
    <location>
        <begin position="19"/>
        <end position="144"/>
    </location>
</feature>
<evidence type="ECO:0000313" key="2">
    <source>
        <dbReference type="EMBL" id="KAF7682488.1"/>
    </source>
</evidence>
<sequence>MKVYILFIFLILYPIILNCLNNNYITYKINNNDVTQMISPPYKKTQNIIQQDCTINDTPCQKNDDCEVQCSHSGAHCNEENICDYNLVNKCLNGGISIRYVWHDELKTVCACREDGYYIGEQCQYKNSFRSASQKTFSLVNPIT</sequence>
<keyword evidence="3" id="KW-1185">Reference proteome</keyword>
<proteinExistence type="predicted"/>
<dbReference type="Proteomes" id="UP001516464">
    <property type="component" value="Unassembled WGS sequence"/>
</dbReference>
<reference evidence="2 3" key="1">
    <citation type="submission" date="2019-01" db="EMBL/GenBank/DDBJ databases">
        <title>Genomes sequencing and comparative genomics of infectious freshwater microsporidia, Cucumispora dikerogammari and Thelohania contejeani.</title>
        <authorList>
            <person name="Cormier A."/>
            <person name="Giraud I."/>
            <person name="Wattier R."/>
            <person name="Teixeira M."/>
            <person name="Grandjean F."/>
            <person name="Rigaud T."/>
            <person name="Cordaux R."/>
        </authorList>
    </citation>
    <scope>NUCLEOTIDE SEQUENCE [LARGE SCALE GENOMIC DNA]</scope>
    <source>
        <strain evidence="2">T1</strain>
        <tissue evidence="2">Spores</tissue>
    </source>
</reference>
<feature type="signal peptide" evidence="1">
    <location>
        <begin position="1"/>
        <end position="18"/>
    </location>
</feature>
<protein>
    <recommendedName>
        <fullName evidence="4">EGF-like domain-containing protein</fullName>
    </recommendedName>
</protein>